<keyword evidence="4" id="KW-0804">Transcription</keyword>
<dbReference type="STRING" id="526218.Sterm_3177"/>
<dbReference type="GO" id="GO:0006355">
    <property type="term" value="P:regulation of DNA-templated transcription"/>
    <property type="evidence" value="ECO:0007669"/>
    <property type="project" value="InterPro"/>
</dbReference>
<evidence type="ECO:0000256" key="4">
    <source>
        <dbReference type="ARBA" id="ARBA00023163"/>
    </source>
</evidence>
<dbReference type="PANTHER" id="PTHR30185">
    <property type="entry name" value="CRYPTIC BETA-GLUCOSIDE BGL OPERON ANTITERMINATOR"/>
    <property type="match status" value="1"/>
</dbReference>
<dbReference type="AlphaFoldDB" id="D1API4"/>
<dbReference type="Gene3D" id="1.10.1790.10">
    <property type="entry name" value="PRD domain"/>
    <property type="match status" value="1"/>
</dbReference>
<evidence type="ECO:0000256" key="2">
    <source>
        <dbReference type="ARBA" id="ARBA00022737"/>
    </source>
</evidence>
<dbReference type="PANTHER" id="PTHR30185:SF18">
    <property type="entry name" value="TRANSCRIPTIONAL REGULATOR MTLR"/>
    <property type="match status" value="1"/>
</dbReference>
<dbReference type="SUPFAM" id="SSF63520">
    <property type="entry name" value="PTS-regulatory domain, PRD"/>
    <property type="match status" value="1"/>
</dbReference>
<dbReference type="InterPro" id="IPR036634">
    <property type="entry name" value="PRD_sf"/>
</dbReference>
<dbReference type="Proteomes" id="UP000000845">
    <property type="component" value="Chromosome"/>
</dbReference>
<dbReference type="CDD" id="cd05568">
    <property type="entry name" value="PTS_IIB_bgl_like"/>
    <property type="match status" value="1"/>
</dbReference>
<dbReference type="PROSITE" id="PS51372">
    <property type="entry name" value="PRD_2"/>
    <property type="match status" value="1"/>
</dbReference>
<keyword evidence="1" id="KW-0808">Transferase</keyword>
<organism evidence="7 8">
    <name type="scientific">Sebaldella termitidis (strain ATCC 33386 / NCTC 11300)</name>
    <dbReference type="NCBI Taxonomy" id="526218"/>
    <lineage>
        <taxon>Bacteria</taxon>
        <taxon>Fusobacteriati</taxon>
        <taxon>Fusobacteriota</taxon>
        <taxon>Fusobacteriia</taxon>
        <taxon>Fusobacteriales</taxon>
        <taxon>Leptotrichiaceae</taxon>
        <taxon>Sebaldella</taxon>
    </lineage>
</organism>
<evidence type="ECO:0000313" key="7">
    <source>
        <dbReference type="EMBL" id="ACZ10018.1"/>
    </source>
</evidence>
<dbReference type="GO" id="GO:0008982">
    <property type="term" value="F:protein-N(PI)-phosphohistidine-sugar phosphotransferase activity"/>
    <property type="evidence" value="ECO:0007669"/>
    <property type="project" value="InterPro"/>
</dbReference>
<dbReference type="InterPro" id="IPR036095">
    <property type="entry name" value="PTS_EIIB-like_sf"/>
</dbReference>
<dbReference type="InterPro" id="IPR013011">
    <property type="entry name" value="PTS_EIIB_2"/>
</dbReference>
<evidence type="ECO:0000256" key="1">
    <source>
        <dbReference type="ARBA" id="ARBA00022679"/>
    </source>
</evidence>
<dbReference type="InterPro" id="IPR050661">
    <property type="entry name" value="BglG_antiterminators"/>
</dbReference>
<sequence>MFLDRNDILILKEFLHKNNMQLKELTGLLNLKERSIKYKIDNINYVLSESGYDIKLKFEHYNLMLTDKEKKLSQFLRNFKIENYSFNKSERVEVLEFAYLFTLKAYKAEELEGVLNMGRSALKSDLYELKKSFARENLSFSSTPKLGLSVKGSENTIRRLMIERILKYFYVKDFYKLLLKDDTCMISRAVEFFAKNILSYDTKKIFDMLKLLEKKMNKVMSEEGFRVLLIYVLVSSFRTGKFPLTAEDVSNESFLKSAEEYKMINEAVKEAGETAFNEYEILKFTEYLLGTYSYNFKYSFYDNWVKMETLAKEMIKNIEEETGILVTNKKFEEEVIRYLRPAIYRIKNDIQNTAVDYKKVMERYNFLYKATEKSLKSLEEFLGKKIDANEIAYLTVYLRMAVENYRKNEKRETDKNIVVVCKYGYGTSQLIKGRLDYIYKVKNIKVLPYEEYLSYNLDNIQLIISSLNLEKSDRNIPIIKVSPLLDDNDIKKLDFYLERKIPRKIEVKKIMEIINKYTFLESNPEMLKELAEYCNDISYENNSAVMELLPEENFTAE</sequence>
<dbReference type="HOGENOM" id="CLU_013442_2_1_0"/>
<evidence type="ECO:0000256" key="3">
    <source>
        <dbReference type="ARBA" id="ARBA00023015"/>
    </source>
</evidence>
<keyword evidence="3" id="KW-0805">Transcription regulation</keyword>
<dbReference type="InterPro" id="IPR011608">
    <property type="entry name" value="PRD"/>
</dbReference>
<keyword evidence="2" id="KW-0677">Repeat</keyword>
<evidence type="ECO:0000259" key="5">
    <source>
        <dbReference type="PROSITE" id="PS51099"/>
    </source>
</evidence>
<feature type="domain" description="PRD" evidence="6">
    <location>
        <begin position="302"/>
        <end position="408"/>
    </location>
</feature>
<evidence type="ECO:0000259" key="6">
    <source>
        <dbReference type="PROSITE" id="PS51372"/>
    </source>
</evidence>
<evidence type="ECO:0000313" key="8">
    <source>
        <dbReference type="Proteomes" id="UP000000845"/>
    </source>
</evidence>
<proteinExistence type="predicted"/>
<protein>
    <submittedName>
        <fullName evidence="7">Transcriptional antiterminator, BglG</fullName>
    </submittedName>
</protein>
<dbReference type="GO" id="GO:0009401">
    <property type="term" value="P:phosphoenolpyruvate-dependent sugar phosphotransferase system"/>
    <property type="evidence" value="ECO:0007669"/>
    <property type="project" value="InterPro"/>
</dbReference>
<dbReference type="Pfam" id="PF00874">
    <property type="entry name" value="PRD"/>
    <property type="match status" value="1"/>
</dbReference>
<feature type="domain" description="PTS EIIB type-2" evidence="5">
    <location>
        <begin position="415"/>
        <end position="505"/>
    </location>
</feature>
<dbReference type="RefSeq" id="WP_012862600.1">
    <property type="nucleotide sequence ID" value="NC_013517.1"/>
</dbReference>
<accession>D1API4</accession>
<reference evidence="7 8" key="2">
    <citation type="journal article" date="2010" name="Stand. Genomic Sci.">
        <title>Complete genome sequence of Sebaldella termitidis type strain (NCTC 11300).</title>
        <authorList>
            <person name="Harmon-Smith M."/>
            <person name="Celia L."/>
            <person name="Chertkov O."/>
            <person name="Lapidus A."/>
            <person name="Copeland A."/>
            <person name="Glavina Del Rio T."/>
            <person name="Nolan M."/>
            <person name="Lucas S."/>
            <person name="Tice H."/>
            <person name="Cheng J.F."/>
            <person name="Han C."/>
            <person name="Detter J.C."/>
            <person name="Bruce D."/>
            <person name="Goodwin L."/>
            <person name="Pitluck S."/>
            <person name="Pati A."/>
            <person name="Liolios K."/>
            <person name="Ivanova N."/>
            <person name="Mavromatis K."/>
            <person name="Mikhailova N."/>
            <person name="Chen A."/>
            <person name="Palaniappan K."/>
            <person name="Land M."/>
            <person name="Hauser L."/>
            <person name="Chang Y.J."/>
            <person name="Jeffries C.D."/>
            <person name="Brettin T."/>
            <person name="Goker M."/>
            <person name="Beck B."/>
            <person name="Bristow J."/>
            <person name="Eisen J.A."/>
            <person name="Markowitz V."/>
            <person name="Hugenholtz P."/>
            <person name="Kyrpides N.C."/>
            <person name="Klenk H.P."/>
            <person name="Chen F."/>
        </authorList>
    </citation>
    <scope>NUCLEOTIDE SEQUENCE [LARGE SCALE GENOMIC DNA]</scope>
    <source>
        <strain evidence="8">ATCC 33386 / NCTC 11300</strain>
    </source>
</reference>
<dbReference type="EMBL" id="CP001739">
    <property type="protein sequence ID" value="ACZ10018.1"/>
    <property type="molecule type" value="Genomic_DNA"/>
</dbReference>
<dbReference type="KEGG" id="str:Sterm_3177"/>
<dbReference type="SUPFAM" id="SSF52794">
    <property type="entry name" value="PTS system IIB component-like"/>
    <property type="match status" value="1"/>
</dbReference>
<reference evidence="8" key="1">
    <citation type="submission" date="2009-09" db="EMBL/GenBank/DDBJ databases">
        <title>The complete chromosome of Sebaldella termitidis ATCC 33386.</title>
        <authorList>
            <consortium name="US DOE Joint Genome Institute (JGI-PGF)"/>
            <person name="Lucas S."/>
            <person name="Copeland A."/>
            <person name="Lapidus A."/>
            <person name="Glavina del Rio T."/>
            <person name="Dalin E."/>
            <person name="Tice H."/>
            <person name="Bruce D."/>
            <person name="Goodwin L."/>
            <person name="Pitluck S."/>
            <person name="Kyrpides N."/>
            <person name="Mavromatis K."/>
            <person name="Ivanova N."/>
            <person name="Mikhailova N."/>
            <person name="Sims D."/>
            <person name="Meincke L."/>
            <person name="Brettin T."/>
            <person name="Detter J.C."/>
            <person name="Han C."/>
            <person name="Larimer F."/>
            <person name="Land M."/>
            <person name="Hauser L."/>
            <person name="Markowitz V."/>
            <person name="Cheng J.F."/>
            <person name="Hugenholtz P."/>
            <person name="Woyke T."/>
            <person name="Wu D."/>
            <person name="Eisen J.A."/>
        </authorList>
    </citation>
    <scope>NUCLEOTIDE SEQUENCE [LARGE SCALE GENOMIC DNA]</scope>
    <source>
        <strain evidence="8">ATCC 33386 / NCTC 11300</strain>
    </source>
</reference>
<gene>
    <name evidence="7" type="ordered locus">Sterm_3177</name>
</gene>
<keyword evidence="8" id="KW-1185">Reference proteome</keyword>
<dbReference type="Gene3D" id="3.40.50.2300">
    <property type="match status" value="1"/>
</dbReference>
<dbReference type="PROSITE" id="PS51099">
    <property type="entry name" value="PTS_EIIB_TYPE_2"/>
    <property type="match status" value="1"/>
</dbReference>
<dbReference type="eggNOG" id="COG3711">
    <property type="taxonomic scope" value="Bacteria"/>
</dbReference>
<name>D1API4_SEBTE</name>